<accession>A0AB35RRR6</accession>
<proteinExistence type="predicted"/>
<dbReference type="Proteomes" id="UP001286589">
    <property type="component" value="Unassembled WGS sequence"/>
</dbReference>
<dbReference type="InterPro" id="IPR048149">
    <property type="entry name" value="YjaA"/>
</dbReference>
<organism evidence="1 2">
    <name type="scientific">Phytobacter ursingii</name>
    <dbReference type="NCBI Taxonomy" id="1972431"/>
    <lineage>
        <taxon>Bacteria</taxon>
        <taxon>Pseudomonadati</taxon>
        <taxon>Pseudomonadota</taxon>
        <taxon>Gammaproteobacteria</taxon>
        <taxon>Enterobacterales</taxon>
        <taxon>Enterobacteriaceae</taxon>
        <taxon>Phytobacter</taxon>
    </lineage>
</organism>
<dbReference type="EMBL" id="JAWJAC010000014">
    <property type="protein sequence ID" value="MDV2864814.1"/>
    <property type="molecule type" value="Genomic_DNA"/>
</dbReference>
<evidence type="ECO:0000313" key="2">
    <source>
        <dbReference type="Proteomes" id="UP001286589"/>
    </source>
</evidence>
<sequence length="145" mass="16437">MTVLYVQLYQNRMVVRNLTTRQQASGNHVFSNQRIIIANFFEAEGFLAHLIQQVAPRTFMHFIPWVGRLDILTHALEMNEGGLSAVEERAILEMTFGASHGKCQYPKVIDSETLLSDEEVLATLRGWNETAPHEQKPARGTKIIS</sequence>
<protein>
    <submittedName>
        <fullName evidence="1">YjaA family stress response protein</fullName>
    </submittedName>
</protein>
<name>A0AB35RRR6_9ENTR</name>
<reference evidence="1 2" key="1">
    <citation type="submission" date="2023-10" db="EMBL/GenBank/DDBJ databases">
        <title>Phytobacter spp. The emergence of a new genus of hospital-origin enterobacteria encoding carbapenemases in Argentina.</title>
        <authorList>
            <person name="Vay C."/>
            <person name="Almuzara M."/>
            <person name="Traglia G.M."/>
            <person name="Campos J."/>
        </authorList>
    </citation>
    <scope>NUCLEOTIDE SEQUENCE [LARGE SCALE GENOMIC DNA]</scope>
    <source>
        <strain evidence="1 2">CVMA36</strain>
    </source>
</reference>
<evidence type="ECO:0000313" key="1">
    <source>
        <dbReference type="EMBL" id="MDV2864814.1"/>
    </source>
</evidence>
<keyword evidence="2" id="KW-1185">Reference proteome</keyword>
<comment type="caution">
    <text evidence="1">The sequence shown here is derived from an EMBL/GenBank/DDBJ whole genome shotgun (WGS) entry which is preliminary data.</text>
</comment>
<dbReference type="RefSeq" id="WP_229223226.1">
    <property type="nucleotide sequence ID" value="NZ_JAWJAC010000014.1"/>
</dbReference>
<dbReference type="NCBIfam" id="NF041448">
    <property type="entry name" value="stress_YjaA"/>
    <property type="match status" value="1"/>
</dbReference>
<gene>
    <name evidence="1" type="ORF">R0H02_20400</name>
</gene>
<dbReference type="AlphaFoldDB" id="A0AB35RRR6"/>